<reference evidence="11" key="2">
    <citation type="journal article" date="2017" name="Nat. Plants">
        <title>The Aegilops tauschii genome reveals multiple impacts of transposons.</title>
        <authorList>
            <person name="Zhao G."/>
            <person name="Zou C."/>
            <person name="Li K."/>
            <person name="Wang K."/>
            <person name="Li T."/>
            <person name="Gao L."/>
            <person name="Zhang X."/>
            <person name="Wang H."/>
            <person name="Yang Z."/>
            <person name="Liu X."/>
            <person name="Jiang W."/>
            <person name="Mao L."/>
            <person name="Kong X."/>
            <person name="Jiao Y."/>
            <person name="Jia J."/>
        </authorList>
    </citation>
    <scope>NUCLEOTIDE SEQUENCE [LARGE SCALE GENOMIC DNA]</scope>
    <source>
        <strain evidence="11">cv. AL8/78</strain>
    </source>
</reference>
<sequence length="167" mass="18954">MHALNPCRLGPMDTEVKQRKLSVVSRKRSARPTENTCPEELADSSEGAKTDTDRNVTVVFDILRKNKRARLETLVLNRQSFAQTVENVFALSFLVKDGRVAINIDDNGHHIVYPRNAPAASAIASGEVSYSHFVFRYDYRDWKVLFLIIKLSYGISIFDLDDQPHCL</sequence>
<evidence type="ECO:0000259" key="9">
    <source>
        <dbReference type="Pfam" id="PF08743"/>
    </source>
</evidence>
<keyword evidence="3 7" id="KW-0227">DNA damage</keyword>
<keyword evidence="11" id="KW-1185">Reference proteome</keyword>
<dbReference type="Proteomes" id="UP000015105">
    <property type="component" value="Chromosome 6D"/>
</dbReference>
<accession>A0A453NMW2</accession>
<dbReference type="AlphaFoldDB" id="A0A453NMW2"/>
<evidence type="ECO:0000256" key="2">
    <source>
        <dbReference type="ARBA" id="ARBA00008997"/>
    </source>
</evidence>
<reference evidence="10" key="5">
    <citation type="journal article" date="2021" name="G3 (Bethesda)">
        <title>Aegilops tauschii genome assembly Aet v5.0 features greater sequence contiguity and improved annotation.</title>
        <authorList>
            <person name="Wang L."/>
            <person name="Zhu T."/>
            <person name="Rodriguez J.C."/>
            <person name="Deal K.R."/>
            <person name="Dubcovsky J."/>
            <person name="McGuire P.E."/>
            <person name="Lux T."/>
            <person name="Spannagl M."/>
            <person name="Mayer K.F.X."/>
            <person name="Baldrich P."/>
            <person name="Meyers B.C."/>
            <person name="Huo N."/>
            <person name="Gu Y.Q."/>
            <person name="Zhou H."/>
            <person name="Devos K.M."/>
            <person name="Bennetzen J.L."/>
            <person name="Unver T."/>
            <person name="Budak H."/>
            <person name="Gulick P.J."/>
            <person name="Galiba G."/>
            <person name="Kalapos B."/>
            <person name="Nelson D.R."/>
            <person name="Li P."/>
            <person name="You F.M."/>
            <person name="Luo M.C."/>
            <person name="Dvorak J."/>
        </authorList>
    </citation>
    <scope>NUCLEOTIDE SEQUENCE [LARGE SCALE GENOMIC DNA]</scope>
    <source>
        <strain evidence="10">cv. AL8/78</strain>
    </source>
</reference>
<comment type="subcellular location">
    <subcellularLocation>
        <location evidence="1 7">Nucleus</location>
    </subcellularLocation>
</comment>
<organism evidence="10 11">
    <name type="scientific">Aegilops tauschii subsp. strangulata</name>
    <name type="common">Goatgrass</name>
    <dbReference type="NCBI Taxonomy" id="200361"/>
    <lineage>
        <taxon>Eukaryota</taxon>
        <taxon>Viridiplantae</taxon>
        <taxon>Streptophyta</taxon>
        <taxon>Embryophyta</taxon>
        <taxon>Tracheophyta</taxon>
        <taxon>Spermatophyta</taxon>
        <taxon>Magnoliopsida</taxon>
        <taxon>Liliopsida</taxon>
        <taxon>Poales</taxon>
        <taxon>Poaceae</taxon>
        <taxon>BOP clade</taxon>
        <taxon>Pooideae</taxon>
        <taxon>Triticodae</taxon>
        <taxon>Triticeae</taxon>
        <taxon>Triticinae</taxon>
        <taxon>Aegilops</taxon>
    </lineage>
</organism>
<evidence type="ECO:0000256" key="5">
    <source>
        <dbReference type="ARBA" id="ARBA00023204"/>
    </source>
</evidence>
<dbReference type="EnsemblPlants" id="AET6Gv20420500.1">
    <property type="protein sequence ID" value="AET6Gv20420500.1"/>
    <property type="gene ID" value="AET6Gv20420500"/>
</dbReference>
<dbReference type="GO" id="GO:0006281">
    <property type="term" value="P:DNA repair"/>
    <property type="evidence" value="ECO:0007669"/>
    <property type="project" value="UniProtKB-UniRule"/>
</dbReference>
<keyword evidence="6 7" id="KW-0539">Nucleus</keyword>
<dbReference type="GO" id="GO:0006310">
    <property type="term" value="P:DNA recombination"/>
    <property type="evidence" value="ECO:0007669"/>
    <property type="project" value="UniProtKB-UniRule"/>
</dbReference>
<proteinExistence type="inferred from homology"/>
<dbReference type="GO" id="GO:0005634">
    <property type="term" value="C:nucleus"/>
    <property type="evidence" value="ECO:0007669"/>
    <property type="project" value="UniProtKB-SubCell"/>
</dbReference>
<dbReference type="PANTHER" id="PTHR16140:SF0">
    <property type="entry name" value="NON-STRUCTURAL MAINTENANCE OF CHROMOSOMES ELEMENT 4"/>
    <property type="match status" value="1"/>
</dbReference>
<dbReference type="Pfam" id="PF08743">
    <property type="entry name" value="Nse4_C"/>
    <property type="match status" value="1"/>
</dbReference>
<keyword evidence="5 7" id="KW-0234">DNA repair</keyword>
<dbReference type="Gramene" id="AET6Gv20420500.1">
    <property type="protein sequence ID" value="AET6Gv20420500.1"/>
    <property type="gene ID" value="AET6Gv20420500"/>
</dbReference>
<dbReference type="GO" id="GO:0030915">
    <property type="term" value="C:Smc5-Smc6 complex"/>
    <property type="evidence" value="ECO:0007669"/>
    <property type="project" value="UniProtKB-UniRule"/>
</dbReference>
<comment type="subunit">
    <text evidence="7">Component of the SMC5-SMC6 complex.</text>
</comment>
<evidence type="ECO:0000256" key="4">
    <source>
        <dbReference type="ARBA" id="ARBA00023172"/>
    </source>
</evidence>
<dbReference type="InterPro" id="IPR027786">
    <property type="entry name" value="Nse4/EID"/>
</dbReference>
<evidence type="ECO:0000256" key="1">
    <source>
        <dbReference type="ARBA" id="ARBA00004123"/>
    </source>
</evidence>
<evidence type="ECO:0000313" key="11">
    <source>
        <dbReference type="Proteomes" id="UP000015105"/>
    </source>
</evidence>
<evidence type="ECO:0000256" key="8">
    <source>
        <dbReference type="SAM" id="MobiDB-lite"/>
    </source>
</evidence>
<dbReference type="InterPro" id="IPR014854">
    <property type="entry name" value="Nse4_C"/>
</dbReference>
<keyword evidence="4 7" id="KW-0233">DNA recombination</keyword>
<comment type="function">
    <text evidence="7">Component of the SMC5-SMC6 complex, that promotes sister chromatid alignment after DNA damage and facilitates double-stranded DNA breaks (DSBs) repair via homologous recombination between sister chromatids.</text>
</comment>
<feature type="region of interest" description="Disordered" evidence="8">
    <location>
        <begin position="18"/>
        <end position="49"/>
    </location>
</feature>
<protein>
    <recommendedName>
        <fullName evidence="7">Non-structural maintenance of chromosomes element 4</fullName>
    </recommendedName>
</protein>
<reference evidence="11" key="1">
    <citation type="journal article" date="2014" name="Science">
        <title>Ancient hybridizations among the ancestral genomes of bread wheat.</title>
        <authorList>
            <consortium name="International Wheat Genome Sequencing Consortium,"/>
            <person name="Marcussen T."/>
            <person name="Sandve S.R."/>
            <person name="Heier L."/>
            <person name="Spannagl M."/>
            <person name="Pfeifer M."/>
            <person name="Jakobsen K.S."/>
            <person name="Wulff B.B."/>
            <person name="Steuernagel B."/>
            <person name="Mayer K.F."/>
            <person name="Olsen O.A."/>
        </authorList>
    </citation>
    <scope>NUCLEOTIDE SEQUENCE [LARGE SCALE GENOMIC DNA]</scope>
    <source>
        <strain evidence="11">cv. AL8/78</strain>
    </source>
</reference>
<evidence type="ECO:0000256" key="3">
    <source>
        <dbReference type="ARBA" id="ARBA00022763"/>
    </source>
</evidence>
<evidence type="ECO:0000313" key="10">
    <source>
        <dbReference type="EnsemblPlants" id="AET6Gv20420500.1"/>
    </source>
</evidence>
<name>A0A453NMW2_AEGTS</name>
<evidence type="ECO:0000256" key="7">
    <source>
        <dbReference type="RuleBase" id="RU365071"/>
    </source>
</evidence>
<reference evidence="10" key="4">
    <citation type="submission" date="2019-03" db="UniProtKB">
        <authorList>
            <consortium name="EnsemblPlants"/>
        </authorList>
    </citation>
    <scope>IDENTIFICATION</scope>
</reference>
<reference evidence="10" key="3">
    <citation type="journal article" date="2017" name="Nature">
        <title>Genome sequence of the progenitor of the wheat D genome Aegilops tauschii.</title>
        <authorList>
            <person name="Luo M.C."/>
            <person name="Gu Y.Q."/>
            <person name="Puiu D."/>
            <person name="Wang H."/>
            <person name="Twardziok S.O."/>
            <person name="Deal K.R."/>
            <person name="Huo N."/>
            <person name="Zhu T."/>
            <person name="Wang L."/>
            <person name="Wang Y."/>
            <person name="McGuire P.E."/>
            <person name="Liu S."/>
            <person name="Long H."/>
            <person name="Ramasamy R.K."/>
            <person name="Rodriguez J.C."/>
            <person name="Van S.L."/>
            <person name="Yuan L."/>
            <person name="Wang Z."/>
            <person name="Xia Z."/>
            <person name="Xiao L."/>
            <person name="Anderson O.D."/>
            <person name="Ouyang S."/>
            <person name="Liang Y."/>
            <person name="Zimin A.V."/>
            <person name="Pertea G."/>
            <person name="Qi P."/>
            <person name="Bennetzen J.L."/>
            <person name="Dai X."/>
            <person name="Dawson M.W."/>
            <person name="Muller H.G."/>
            <person name="Kugler K."/>
            <person name="Rivarola-Duarte L."/>
            <person name="Spannagl M."/>
            <person name="Mayer K.F.X."/>
            <person name="Lu F.H."/>
            <person name="Bevan M.W."/>
            <person name="Leroy P."/>
            <person name="Li P."/>
            <person name="You F.M."/>
            <person name="Sun Q."/>
            <person name="Liu Z."/>
            <person name="Lyons E."/>
            <person name="Wicker T."/>
            <person name="Salzberg S.L."/>
            <person name="Devos K.M."/>
            <person name="Dvorak J."/>
        </authorList>
    </citation>
    <scope>NUCLEOTIDE SEQUENCE [LARGE SCALE GENOMIC DNA]</scope>
    <source>
        <strain evidence="10">cv. AL8/78</strain>
    </source>
</reference>
<evidence type="ECO:0000256" key="6">
    <source>
        <dbReference type="ARBA" id="ARBA00023242"/>
    </source>
</evidence>
<dbReference type="PANTHER" id="PTHR16140">
    <property type="entry name" value="NON-STRUCTURAL MAINTENANCE OF CHROMOSOMES ELEMENT 4"/>
    <property type="match status" value="1"/>
</dbReference>
<feature type="domain" description="Non-structural maintenance of chromosome element 4 C-terminal" evidence="9">
    <location>
        <begin position="70"/>
        <end position="145"/>
    </location>
</feature>
<comment type="similarity">
    <text evidence="2 7">Belongs to the NSE4 family.</text>
</comment>